<protein>
    <recommendedName>
        <fullName evidence="16">Crh-like protein</fullName>
        <ecNumber evidence="16">3.2.-.-</ecNumber>
    </recommendedName>
</protein>
<dbReference type="GO" id="GO:0009277">
    <property type="term" value="C:fungal-type cell wall"/>
    <property type="evidence" value="ECO:0007669"/>
    <property type="project" value="TreeGrafter"/>
</dbReference>
<comment type="similarity">
    <text evidence="15">Belongs to the glycosyl hydrolase 16 family. CRH1 subfamily.</text>
</comment>
<evidence type="ECO:0000256" key="15">
    <source>
        <dbReference type="ARBA" id="ARBA00038074"/>
    </source>
</evidence>
<evidence type="ECO:0000256" key="10">
    <source>
        <dbReference type="ARBA" id="ARBA00023157"/>
    </source>
</evidence>
<feature type="signal peptide" evidence="20">
    <location>
        <begin position="1"/>
        <end position="20"/>
    </location>
</feature>
<feature type="disulfide bond" evidence="18">
    <location>
        <begin position="26"/>
        <end position="33"/>
    </location>
</feature>
<dbReference type="PIRSF" id="PIRSF037299">
    <property type="entry name" value="Glycosidase_CRH1_prd"/>
    <property type="match status" value="1"/>
</dbReference>
<feature type="compositionally biased region" description="Basic and acidic residues" evidence="19">
    <location>
        <begin position="320"/>
        <end position="346"/>
    </location>
</feature>
<evidence type="ECO:0000256" key="17">
    <source>
        <dbReference type="PIRSR" id="PIRSR037299-1"/>
    </source>
</evidence>
<dbReference type="GO" id="GO:0031505">
    <property type="term" value="P:fungal-type cell wall organization"/>
    <property type="evidence" value="ECO:0007669"/>
    <property type="project" value="TreeGrafter"/>
</dbReference>
<feature type="compositionally biased region" description="Basic and acidic residues" evidence="19">
    <location>
        <begin position="299"/>
        <end position="313"/>
    </location>
</feature>
<sequence length="433" mass="45706">MLPKAVSAAVALAASTLVSAQTYTECNPLKKSCPADPAFGSNKIDCDFTKGACDAFHGMVGTSLTYNGKGANFVINKESDAPTIRTDNYLFFGRVDVVVQAAEGQGIVTSAVLQSDDLDEIDWEWVGGDNAQVQTNYFSKGDTSTYDRGAYHPVAAPLTSYHKYSVVWTSTAVNWLIDDAVVRTLNAADAKGGSAFPQTPMQVKLGTWVAGGKNTAKGTVEWAGGYTDFNDAPFNAYYKSITIEDYAGQDAPGKNSNVKEYVYGDESGTWESIEVKKGDGSDDDKTTTTTQKPTTKTEAPSKTKTSEATKTTEEAEETETETKTKDETTKTEESTKTEETESKTKDDEESTKTTSHHTTFQTATATSTGSSTEETGSSNSGSKGESADSASSSASATGSAPNETPSTVTGAANRMVGNMGAVAAGLLALQFLV</sequence>
<evidence type="ECO:0000256" key="4">
    <source>
        <dbReference type="ARBA" id="ARBA00022622"/>
    </source>
</evidence>
<dbReference type="PANTHER" id="PTHR10963">
    <property type="entry name" value="GLYCOSYL HYDROLASE-RELATED"/>
    <property type="match status" value="1"/>
</dbReference>
<comment type="caution">
    <text evidence="22">The sequence shown here is derived from an EMBL/GenBank/DDBJ whole genome shotgun (WGS) entry which is preliminary data.</text>
</comment>
<dbReference type="SUPFAM" id="SSF49899">
    <property type="entry name" value="Concanavalin A-like lectins/glucanases"/>
    <property type="match status" value="1"/>
</dbReference>
<comment type="catalytic activity">
    <reaction evidence="1">
        <text>Random endo-hydrolysis of N-acetyl-beta-D-glucosaminide (1-&gt;4)-beta-linkages in chitin and chitodextrins.</text>
        <dbReference type="EC" id="3.2.1.14"/>
    </reaction>
</comment>
<keyword evidence="12" id="KW-0449">Lipoprotein</keyword>
<feature type="compositionally biased region" description="Low complexity" evidence="19">
    <location>
        <begin position="287"/>
        <end position="298"/>
    </location>
</feature>
<dbReference type="PROSITE" id="PS51762">
    <property type="entry name" value="GH16_2"/>
    <property type="match status" value="1"/>
</dbReference>
<proteinExistence type="inferred from homology"/>
<keyword evidence="4" id="KW-0336">GPI-anchor</keyword>
<feature type="chain" id="PRO_5040301672" description="Crh-like protein" evidence="20">
    <location>
        <begin position="21"/>
        <end position="433"/>
    </location>
</feature>
<evidence type="ECO:0000256" key="20">
    <source>
        <dbReference type="SAM" id="SignalP"/>
    </source>
</evidence>
<dbReference type="EMBL" id="JAGPYM010000001">
    <property type="protein sequence ID" value="KAH6900681.1"/>
    <property type="molecule type" value="Genomic_DNA"/>
</dbReference>
<evidence type="ECO:0000256" key="18">
    <source>
        <dbReference type="PIRSR" id="PIRSR037299-2"/>
    </source>
</evidence>
<comment type="subcellular location">
    <subcellularLocation>
        <location evidence="2">Cell envelope</location>
    </subcellularLocation>
    <subcellularLocation>
        <location evidence="3">Membrane</location>
        <topology evidence="3">Lipid-anchor</topology>
        <topology evidence="3">GPI-anchor</topology>
    </subcellularLocation>
</comment>
<evidence type="ECO:0000256" key="13">
    <source>
        <dbReference type="ARBA" id="ARBA00023295"/>
    </source>
</evidence>
<name>A0A9P8WLN2_9HYPO</name>
<evidence type="ECO:0000256" key="16">
    <source>
        <dbReference type="PIRNR" id="PIRNR037299"/>
    </source>
</evidence>
<evidence type="ECO:0000256" key="19">
    <source>
        <dbReference type="SAM" id="MobiDB-lite"/>
    </source>
</evidence>
<evidence type="ECO:0000313" key="23">
    <source>
        <dbReference type="Proteomes" id="UP000777438"/>
    </source>
</evidence>
<dbReference type="OrthoDB" id="4781at2759"/>
<evidence type="ECO:0000259" key="21">
    <source>
        <dbReference type="PROSITE" id="PS51762"/>
    </source>
</evidence>
<keyword evidence="5" id="KW-0328">Glycosyltransferase</keyword>
<keyword evidence="13" id="KW-0326">Glycosidase</keyword>
<dbReference type="GO" id="GO:0008843">
    <property type="term" value="F:endochitinase activity"/>
    <property type="evidence" value="ECO:0007669"/>
    <property type="project" value="UniProtKB-EC"/>
</dbReference>
<dbReference type="AlphaFoldDB" id="A0A9P8WLN2"/>
<organism evidence="22 23">
    <name type="scientific">Thelonectria olida</name>
    <dbReference type="NCBI Taxonomy" id="1576542"/>
    <lineage>
        <taxon>Eukaryota</taxon>
        <taxon>Fungi</taxon>
        <taxon>Dikarya</taxon>
        <taxon>Ascomycota</taxon>
        <taxon>Pezizomycotina</taxon>
        <taxon>Sordariomycetes</taxon>
        <taxon>Hypocreomycetidae</taxon>
        <taxon>Hypocreales</taxon>
        <taxon>Nectriaceae</taxon>
        <taxon>Thelonectria</taxon>
    </lineage>
</organism>
<evidence type="ECO:0000256" key="1">
    <source>
        <dbReference type="ARBA" id="ARBA00000822"/>
    </source>
</evidence>
<dbReference type="InterPro" id="IPR013320">
    <property type="entry name" value="ConA-like_dom_sf"/>
</dbReference>
<feature type="compositionally biased region" description="Basic and acidic residues" evidence="19">
    <location>
        <begin position="273"/>
        <end position="286"/>
    </location>
</feature>
<feature type="domain" description="GH16" evidence="21">
    <location>
        <begin position="16"/>
        <end position="231"/>
    </location>
</feature>
<evidence type="ECO:0000256" key="3">
    <source>
        <dbReference type="ARBA" id="ARBA00004589"/>
    </source>
</evidence>
<dbReference type="InterPro" id="IPR017168">
    <property type="entry name" value="CHR-like"/>
</dbReference>
<dbReference type="PANTHER" id="PTHR10963:SF68">
    <property type="entry name" value="GLYCOSIDASE CRH1-RELATED"/>
    <property type="match status" value="1"/>
</dbReference>
<dbReference type="GO" id="GO:0016757">
    <property type="term" value="F:glycosyltransferase activity"/>
    <property type="evidence" value="ECO:0007669"/>
    <property type="project" value="UniProtKB-KW"/>
</dbReference>
<dbReference type="InterPro" id="IPR000757">
    <property type="entry name" value="Beta-glucanase-like"/>
</dbReference>
<keyword evidence="6" id="KW-0808">Transferase</keyword>
<dbReference type="GO" id="GO:0098552">
    <property type="term" value="C:side of membrane"/>
    <property type="evidence" value="ECO:0007669"/>
    <property type="project" value="UniProtKB-KW"/>
</dbReference>
<evidence type="ECO:0000256" key="8">
    <source>
        <dbReference type="ARBA" id="ARBA00022801"/>
    </source>
</evidence>
<evidence type="ECO:0000256" key="9">
    <source>
        <dbReference type="ARBA" id="ARBA00023136"/>
    </source>
</evidence>
<evidence type="ECO:0000256" key="14">
    <source>
        <dbReference type="ARBA" id="ARBA00023316"/>
    </source>
</evidence>
<keyword evidence="10 18" id="KW-1015">Disulfide bond</keyword>
<dbReference type="Pfam" id="PF00722">
    <property type="entry name" value="Glyco_hydro_16"/>
    <property type="match status" value="1"/>
</dbReference>
<dbReference type="EC" id="3.2.-.-" evidence="16"/>
<feature type="compositionally biased region" description="Polar residues" evidence="19">
    <location>
        <begin position="401"/>
        <end position="410"/>
    </location>
</feature>
<keyword evidence="23" id="KW-1185">Reference proteome</keyword>
<gene>
    <name evidence="22" type="ORF">B0T10DRAFT_571296</name>
</gene>
<keyword evidence="9 16" id="KW-0472">Membrane</keyword>
<feature type="active site" description="Proton donor" evidence="17">
    <location>
        <position position="124"/>
    </location>
</feature>
<accession>A0A9P8WLN2</accession>
<evidence type="ECO:0000256" key="2">
    <source>
        <dbReference type="ARBA" id="ARBA00004196"/>
    </source>
</evidence>
<feature type="compositionally biased region" description="Low complexity" evidence="19">
    <location>
        <begin position="352"/>
        <end position="400"/>
    </location>
</feature>
<evidence type="ECO:0000256" key="12">
    <source>
        <dbReference type="ARBA" id="ARBA00023288"/>
    </source>
</evidence>
<evidence type="ECO:0000256" key="11">
    <source>
        <dbReference type="ARBA" id="ARBA00023180"/>
    </source>
</evidence>
<dbReference type="GO" id="GO:0005975">
    <property type="term" value="P:carbohydrate metabolic process"/>
    <property type="evidence" value="ECO:0007669"/>
    <property type="project" value="InterPro"/>
</dbReference>
<evidence type="ECO:0000313" key="22">
    <source>
        <dbReference type="EMBL" id="KAH6900681.1"/>
    </source>
</evidence>
<reference evidence="22 23" key="1">
    <citation type="journal article" date="2021" name="Nat. Commun.">
        <title>Genetic determinants of endophytism in the Arabidopsis root mycobiome.</title>
        <authorList>
            <person name="Mesny F."/>
            <person name="Miyauchi S."/>
            <person name="Thiergart T."/>
            <person name="Pickel B."/>
            <person name="Atanasova L."/>
            <person name="Karlsson M."/>
            <person name="Huettel B."/>
            <person name="Barry K.W."/>
            <person name="Haridas S."/>
            <person name="Chen C."/>
            <person name="Bauer D."/>
            <person name="Andreopoulos W."/>
            <person name="Pangilinan J."/>
            <person name="LaButti K."/>
            <person name="Riley R."/>
            <person name="Lipzen A."/>
            <person name="Clum A."/>
            <person name="Drula E."/>
            <person name="Henrissat B."/>
            <person name="Kohler A."/>
            <person name="Grigoriev I.V."/>
            <person name="Martin F.M."/>
            <person name="Hacquard S."/>
        </authorList>
    </citation>
    <scope>NUCLEOTIDE SEQUENCE [LARGE SCALE GENOMIC DNA]</scope>
    <source>
        <strain evidence="22 23">MPI-CAGE-CH-0241</strain>
    </source>
</reference>
<keyword evidence="14" id="KW-0961">Cell wall biogenesis/degradation</keyword>
<dbReference type="InterPro" id="IPR050546">
    <property type="entry name" value="Glycosyl_Hydrlase_16"/>
</dbReference>
<dbReference type="Gene3D" id="2.60.120.200">
    <property type="match status" value="1"/>
</dbReference>
<feature type="active site" description="Nucleophile" evidence="17">
    <location>
        <position position="120"/>
    </location>
</feature>
<keyword evidence="7 20" id="KW-0732">Signal</keyword>
<dbReference type="Proteomes" id="UP000777438">
    <property type="component" value="Unassembled WGS sequence"/>
</dbReference>
<dbReference type="CDD" id="cd02183">
    <property type="entry name" value="GH16_fungal_CRH1_transglycosylase"/>
    <property type="match status" value="1"/>
</dbReference>
<keyword evidence="8 16" id="KW-0378">Hydrolase</keyword>
<evidence type="ECO:0000256" key="7">
    <source>
        <dbReference type="ARBA" id="ARBA00022729"/>
    </source>
</evidence>
<keyword evidence="11" id="KW-0325">Glycoprotein</keyword>
<evidence type="ECO:0000256" key="5">
    <source>
        <dbReference type="ARBA" id="ARBA00022676"/>
    </source>
</evidence>
<feature type="region of interest" description="Disordered" evidence="19">
    <location>
        <begin position="273"/>
        <end position="411"/>
    </location>
</feature>
<evidence type="ECO:0000256" key="6">
    <source>
        <dbReference type="ARBA" id="ARBA00022679"/>
    </source>
</evidence>